<accession>A0A543GE13</accession>
<evidence type="ECO:0000256" key="3">
    <source>
        <dbReference type="ARBA" id="ARBA00022692"/>
    </source>
</evidence>
<proteinExistence type="inferred from homology"/>
<feature type="transmembrane region" description="Helical" evidence="6">
    <location>
        <begin position="380"/>
        <end position="399"/>
    </location>
</feature>
<evidence type="ECO:0000256" key="2">
    <source>
        <dbReference type="ARBA" id="ARBA00010199"/>
    </source>
</evidence>
<reference evidence="7 8" key="1">
    <citation type="submission" date="2019-06" db="EMBL/GenBank/DDBJ databases">
        <title>Sequencing the genomes of 1000 actinobacteria strains.</title>
        <authorList>
            <person name="Klenk H.-P."/>
        </authorList>
    </citation>
    <scope>NUCLEOTIDE SEQUENCE [LARGE SCALE GENOMIC DNA]</scope>
    <source>
        <strain evidence="7 8">DSM 45511</strain>
    </source>
</reference>
<feature type="transmembrane region" description="Helical" evidence="6">
    <location>
        <begin position="45"/>
        <end position="69"/>
    </location>
</feature>
<gene>
    <name evidence="7" type="ORF">FB388_1660</name>
</gene>
<feature type="transmembrane region" description="Helical" evidence="6">
    <location>
        <begin position="165"/>
        <end position="186"/>
    </location>
</feature>
<keyword evidence="5 6" id="KW-0472">Membrane</keyword>
<dbReference type="NCBIfam" id="TIGR00797">
    <property type="entry name" value="matE"/>
    <property type="match status" value="1"/>
</dbReference>
<feature type="transmembrane region" description="Helical" evidence="6">
    <location>
        <begin position="192"/>
        <end position="213"/>
    </location>
</feature>
<evidence type="ECO:0000256" key="4">
    <source>
        <dbReference type="ARBA" id="ARBA00022989"/>
    </source>
</evidence>
<dbReference type="PANTHER" id="PTHR42893:SF46">
    <property type="entry name" value="PROTEIN DETOXIFICATION 44, CHLOROPLASTIC"/>
    <property type="match status" value="1"/>
</dbReference>
<evidence type="ECO:0000313" key="8">
    <source>
        <dbReference type="Proteomes" id="UP000319818"/>
    </source>
</evidence>
<feature type="transmembrane region" description="Helical" evidence="6">
    <location>
        <begin position="316"/>
        <end position="339"/>
    </location>
</feature>
<dbReference type="CDD" id="cd13136">
    <property type="entry name" value="MATE_DinF_like"/>
    <property type="match status" value="1"/>
</dbReference>
<dbReference type="OrthoDB" id="5242355at2"/>
<feature type="transmembrane region" description="Helical" evidence="6">
    <location>
        <begin position="405"/>
        <end position="425"/>
    </location>
</feature>
<sequence>MTGAPDQVPAREVLRLAAPALPVLAAEPLYLLVDTAVVGRLGAVSLAGLAVAGVVFAQVTGQLIFLSYGTTSRAARLHGAGRHGDAVGEGVQATWLAVGIGLLLLGVGQLVARPVTEALGDGGVIADEATAWLRVALWGAPMVLVTLAGNGWMRGVQDTARPLRYVLAGNGLSLVLCPALVHGAGLGLVGSAIANVAGQTVGATLFLVALVRAARAGGVSMRPAPAVLRAQLALARDLLARSLAFQACFLSAAAVATRFGAATVAAHQIVLQLWFFQALVLDAVAIAAQSLVGAALGSPDRGAERARAIAGQVTRYGIVLGIGFGVLFAALAGVLPPLFTPDPAVLAAVPVPWWFFTAMQPIAGVVFAIDGVLLGAGDAAFLRTSTLAAAVIGFLPPIWASLAFGWGLAGIWSGLAMFMVIRLVAVGLRARGGHWAVTGAVRS</sequence>
<evidence type="ECO:0000256" key="5">
    <source>
        <dbReference type="ARBA" id="ARBA00023136"/>
    </source>
</evidence>
<evidence type="ECO:0000313" key="7">
    <source>
        <dbReference type="EMBL" id="TQM44297.1"/>
    </source>
</evidence>
<feature type="transmembrane region" description="Helical" evidence="6">
    <location>
        <begin position="238"/>
        <end position="261"/>
    </location>
</feature>
<keyword evidence="3 6" id="KW-0812">Transmembrane</keyword>
<dbReference type="Proteomes" id="UP000319818">
    <property type="component" value="Unassembled WGS sequence"/>
</dbReference>
<keyword evidence="8" id="KW-1185">Reference proteome</keyword>
<dbReference type="GO" id="GO:0015297">
    <property type="term" value="F:antiporter activity"/>
    <property type="evidence" value="ECO:0007669"/>
    <property type="project" value="InterPro"/>
</dbReference>
<comment type="caution">
    <text evidence="7">The sequence shown here is derived from an EMBL/GenBank/DDBJ whole genome shotgun (WGS) entry which is preliminary data.</text>
</comment>
<dbReference type="EMBL" id="VFPH01000001">
    <property type="protein sequence ID" value="TQM44297.1"/>
    <property type="molecule type" value="Genomic_DNA"/>
</dbReference>
<feature type="transmembrane region" description="Helical" evidence="6">
    <location>
        <begin position="131"/>
        <end position="153"/>
    </location>
</feature>
<keyword evidence="4 6" id="KW-1133">Transmembrane helix</keyword>
<evidence type="ECO:0000256" key="6">
    <source>
        <dbReference type="SAM" id="Phobius"/>
    </source>
</evidence>
<comment type="similarity">
    <text evidence="2">Belongs to the multi antimicrobial extrusion (MATE) (TC 2.A.66.1) family.</text>
</comment>
<dbReference type="PANTHER" id="PTHR42893">
    <property type="entry name" value="PROTEIN DETOXIFICATION 44, CHLOROPLASTIC-RELATED"/>
    <property type="match status" value="1"/>
</dbReference>
<evidence type="ECO:0000256" key="1">
    <source>
        <dbReference type="ARBA" id="ARBA00004141"/>
    </source>
</evidence>
<dbReference type="RefSeq" id="WP_142099074.1">
    <property type="nucleotide sequence ID" value="NZ_VFPH01000001.1"/>
</dbReference>
<organism evidence="7 8">
    <name type="scientific">Pseudonocardia cypriaca</name>
    <dbReference type="NCBI Taxonomy" id="882449"/>
    <lineage>
        <taxon>Bacteria</taxon>
        <taxon>Bacillati</taxon>
        <taxon>Actinomycetota</taxon>
        <taxon>Actinomycetes</taxon>
        <taxon>Pseudonocardiales</taxon>
        <taxon>Pseudonocardiaceae</taxon>
        <taxon>Pseudonocardia</taxon>
    </lineage>
</organism>
<dbReference type="InterPro" id="IPR002528">
    <property type="entry name" value="MATE_fam"/>
</dbReference>
<name>A0A543GE13_9PSEU</name>
<dbReference type="Pfam" id="PF01554">
    <property type="entry name" value="MatE"/>
    <property type="match status" value="2"/>
</dbReference>
<dbReference type="AlphaFoldDB" id="A0A543GE13"/>
<feature type="transmembrane region" description="Helical" evidence="6">
    <location>
        <begin position="12"/>
        <end position="33"/>
    </location>
</feature>
<dbReference type="GO" id="GO:0042910">
    <property type="term" value="F:xenobiotic transmembrane transporter activity"/>
    <property type="evidence" value="ECO:0007669"/>
    <property type="project" value="InterPro"/>
</dbReference>
<dbReference type="GO" id="GO:0005886">
    <property type="term" value="C:plasma membrane"/>
    <property type="evidence" value="ECO:0007669"/>
    <property type="project" value="TreeGrafter"/>
</dbReference>
<protein>
    <submittedName>
        <fullName evidence="7">Putative MATE family efflux protein</fullName>
    </submittedName>
</protein>
<comment type="subcellular location">
    <subcellularLocation>
        <location evidence="1">Membrane</location>
        <topology evidence="1">Multi-pass membrane protein</topology>
    </subcellularLocation>
</comment>
<feature type="transmembrane region" description="Helical" evidence="6">
    <location>
        <begin position="273"/>
        <end position="296"/>
    </location>
</feature>
<feature type="transmembrane region" description="Helical" evidence="6">
    <location>
        <begin position="90"/>
        <end position="111"/>
    </location>
</feature>
<dbReference type="InterPro" id="IPR044644">
    <property type="entry name" value="DinF-like"/>
</dbReference>
<feature type="transmembrane region" description="Helical" evidence="6">
    <location>
        <begin position="351"/>
        <end position="373"/>
    </location>
</feature>